<dbReference type="GO" id="GO:0016491">
    <property type="term" value="F:oxidoreductase activity"/>
    <property type="evidence" value="ECO:0007669"/>
    <property type="project" value="UniProtKB-KW"/>
</dbReference>
<comment type="caution">
    <text evidence="6">The sequence shown here is derived from an EMBL/GenBank/DDBJ whole genome shotgun (WGS) entry which is preliminary data.</text>
</comment>
<reference evidence="6" key="1">
    <citation type="journal article" date="2014" name="Int. J. Syst. Evol. Microbiol.">
        <title>Complete genome sequence of Corynebacterium casei LMG S-19264T (=DSM 44701T), isolated from a smear-ripened cheese.</title>
        <authorList>
            <consortium name="US DOE Joint Genome Institute (JGI-PGF)"/>
            <person name="Walter F."/>
            <person name="Albersmeier A."/>
            <person name="Kalinowski J."/>
            <person name="Ruckert C."/>
        </authorList>
    </citation>
    <scope>NUCLEOTIDE SEQUENCE</scope>
    <source>
        <strain evidence="6">JCM 4059</strain>
    </source>
</reference>
<dbReference type="EMBL" id="BNBD01000001">
    <property type="protein sequence ID" value="GHF25197.1"/>
    <property type="molecule type" value="Genomic_DNA"/>
</dbReference>
<sequence>MPYMAWPPRLVMTDSTAVALADFSSTWRPEELKSERTQQAALRRAREGIPELHRLLDEAVTALRVSLAVVVENFPLDTTALVIAAAALGRVDPSYNGPNPDSLVHDVVDSEARPYRDPDPFHTDSPLLAHPHAYLGLLCVRPSPAGDGQTVLVSAADVAAAIADRSHLRALQDPCYPFAVPHEPGSDEPSVTTHPILTMSGGGATVRYCPVRVTAGVERAGQALDEEHVSALRAFERALESQHLPTVFLLRAGELLLLDNRRLLHGRTDVGPEGVGRHLMRVKVHDREYEKAMARNS</sequence>
<evidence type="ECO:0000256" key="3">
    <source>
        <dbReference type="ARBA" id="ARBA00023004"/>
    </source>
</evidence>
<keyword evidence="3" id="KW-0408">Iron</keyword>
<dbReference type="InterPro" id="IPR050411">
    <property type="entry name" value="AlphaKG_dependent_hydroxylases"/>
</dbReference>
<feature type="domain" description="TauD/TfdA-like" evidence="5">
    <location>
        <begin position="53"/>
        <end position="282"/>
    </location>
</feature>
<dbReference type="Gene3D" id="3.60.130.10">
    <property type="entry name" value="Clavaminate synthase-like"/>
    <property type="match status" value="1"/>
</dbReference>
<evidence type="ECO:0000259" key="5">
    <source>
        <dbReference type="Pfam" id="PF02668"/>
    </source>
</evidence>
<proteinExistence type="predicted"/>
<evidence type="ECO:0000256" key="1">
    <source>
        <dbReference type="ARBA" id="ARBA00001954"/>
    </source>
</evidence>
<dbReference type="AlphaFoldDB" id="A0A919AU61"/>
<dbReference type="GO" id="GO:0017000">
    <property type="term" value="P:antibiotic biosynthetic process"/>
    <property type="evidence" value="ECO:0007669"/>
    <property type="project" value="UniProtKB-KW"/>
</dbReference>
<organism evidence="6 7">
    <name type="scientific">Streptomyces mashuensis</name>
    <dbReference type="NCBI Taxonomy" id="33904"/>
    <lineage>
        <taxon>Bacteria</taxon>
        <taxon>Bacillati</taxon>
        <taxon>Actinomycetota</taxon>
        <taxon>Actinomycetes</taxon>
        <taxon>Kitasatosporales</taxon>
        <taxon>Streptomycetaceae</taxon>
        <taxon>Streptomyces</taxon>
    </lineage>
</organism>
<dbReference type="Proteomes" id="UP000638313">
    <property type="component" value="Unassembled WGS sequence"/>
</dbReference>
<keyword evidence="4" id="KW-0045">Antibiotic biosynthesis</keyword>
<gene>
    <name evidence="6" type="ORF">GCM10010218_02340</name>
</gene>
<accession>A0A919AU61</accession>
<dbReference type="InterPro" id="IPR042098">
    <property type="entry name" value="TauD-like_sf"/>
</dbReference>
<evidence type="ECO:0000256" key="2">
    <source>
        <dbReference type="ARBA" id="ARBA00023002"/>
    </source>
</evidence>
<evidence type="ECO:0000313" key="6">
    <source>
        <dbReference type="EMBL" id="GHF25197.1"/>
    </source>
</evidence>
<evidence type="ECO:0000313" key="7">
    <source>
        <dbReference type="Proteomes" id="UP000638313"/>
    </source>
</evidence>
<dbReference type="Pfam" id="PF02668">
    <property type="entry name" value="TauD"/>
    <property type="match status" value="1"/>
</dbReference>
<reference evidence="6" key="2">
    <citation type="submission" date="2020-09" db="EMBL/GenBank/DDBJ databases">
        <authorList>
            <person name="Sun Q."/>
            <person name="Ohkuma M."/>
        </authorList>
    </citation>
    <scope>NUCLEOTIDE SEQUENCE</scope>
    <source>
        <strain evidence="6">JCM 4059</strain>
    </source>
</reference>
<evidence type="ECO:0000256" key="4">
    <source>
        <dbReference type="ARBA" id="ARBA00023194"/>
    </source>
</evidence>
<dbReference type="SUPFAM" id="SSF51197">
    <property type="entry name" value="Clavaminate synthase-like"/>
    <property type="match status" value="1"/>
</dbReference>
<name>A0A919AU61_9ACTN</name>
<dbReference type="InterPro" id="IPR003819">
    <property type="entry name" value="TauD/TfdA-like"/>
</dbReference>
<keyword evidence="2" id="KW-0560">Oxidoreductase</keyword>
<keyword evidence="7" id="KW-1185">Reference proteome</keyword>
<dbReference type="PANTHER" id="PTHR10696">
    <property type="entry name" value="GAMMA-BUTYROBETAINE HYDROXYLASE-RELATED"/>
    <property type="match status" value="1"/>
</dbReference>
<protein>
    <recommendedName>
        <fullName evidence="5">TauD/TfdA-like domain-containing protein</fullName>
    </recommendedName>
</protein>
<dbReference type="PANTHER" id="PTHR10696:SF56">
    <property type="entry name" value="TAUD_TFDA-LIKE DOMAIN-CONTAINING PROTEIN"/>
    <property type="match status" value="1"/>
</dbReference>
<comment type="cofactor">
    <cofactor evidence="1">
        <name>Fe(2+)</name>
        <dbReference type="ChEBI" id="CHEBI:29033"/>
    </cofactor>
</comment>